<organism evidence="2 3">
    <name type="scientific">Sporothrix curviconia</name>
    <dbReference type="NCBI Taxonomy" id="1260050"/>
    <lineage>
        <taxon>Eukaryota</taxon>
        <taxon>Fungi</taxon>
        <taxon>Dikarya</taxon>
        <taxon>Ascomycota</taxon>
        <taxon>Pezizomycotina</taxon>
        <taxon>Sordariomycetes</taxon>
        <taxon>Sordariomycetidae</taxon>
        <taxon>Ophiostomatales</taxon>
        <taxon>Ophiostomataceae</taxon>
        <taxon>Sporothrix</taxon>
    </lineage>
</organism>
<feature type="compositionally biased region" description="Polar residues" evidence="1">
    <location>
        <begin position="7"/>
        <end position="24"/>
    </location>
</feature>
<gene>
    <name evidence="2" type="ORF">SCUCBS95973_009940</name>
</gene>
<keyword evidence="3" id="KW-1185">Reference proteome</keyword>
<dbReference type="Proteomes" id="UP001642405">
    <property type="component" value="Unassembled WGS sequence"/>
</dbReference>
<protein>
    <submittedName>
        <fullName evidence="2">Uncharacterized protein</fullName>
    </submittedName>
</protein>
<sequence>MTDGDAPQQQTSPDGASASQQRQHVGNYDNGHQLENRGARQRRPNSHRYQTLHFRYELIVMDREYLAMWDRTQQLVTDLFIDNIALRELAQELRARSCYWTCTRERLFQAAARQLLLDWFTRIIRQLARVVLRGDAYERLEDLVQASVDRGHMELANEFQRHFRHAPRWQPPVREAFSFPLPEGPLEFHHTTMDDVERQILREAVQREEQDGRQQQRHHRIRHDSSDDDDDDDIDDEELANIPGLGTYQLDLNIANDQDDTSRASQPIEAIRGTRATRESSEETVIGDADDYGGDEDGDAEDEDGDKDDAKDDDIASLSGDTVMGDADD</sequence>
<accession>A0ABP0CZ05</accession>
<evidence type="ECO:0000313" key="3">
    <source>
        <dbReference type="Proteomes" id="UP001642405"/>
    </source>
</evidence>
<dbReference type="EMBL" id="CAWUHB010000150">
    <property type="protein sequence ID" value="CAK7237384.1"/>
    <property type="molecule type" value="Genomic_DNA"/>
</dbReference>
<evidence type="ECO:0000256" key="1">
    <source>
        <dbReference type="SAM" id="MobiDB-lite"/>
    </source>
</evidence>
<evidence type="ECO:0000313" key="2">
    <source>
        <dbReference type="EMBL" id="CAK7237384.1"/>
    </source>
</evidence>
<name>A0ABP0CZ05_9PEZI</name>
<reference evidence="2 3" key="1">
    <citation type="submission" date="2024-01" db="EMBL/GenBank/DDBJ databases">
        <authorList>
            <person name="Allen C."/>
            <person name="Tagirdzhanova G."/>
        </authorList>
    </citation>
    <scope>NUCLEOTIDE SEQUENCE [LARGE SCALE GENOMIC DNA]</scope>
</reference>
<feature type="region of interest" description="Disordered" evidence="1">
    <location>
        <begin position="256"/>
        <end position="329"/>
    </location>
</feature>
<proteinExistence type="predicted"/>
<feature type="region of interest" description="Disordered" evidence="1">
    <location>
        <begin position="1"/>
        <end position="44"/>
    </location>
</feature>
<feature type="region of interest" description="Disordered" evidence="1">
    <location>
        <begin position="207"/>
        <end position="242"/>
    </location>
</feature>
<feature type="compositionally biased region" description="Acidic residues" evidence="1">
    <location>
        <begin position="288"/>
        <end position="307"/>
    </location>
</feature>
<feature type="compositionally biased region" description="Acidic residues" evidence="1">
    <location>
        <begin position="226"/>
        <end position="239"/>
    </location>
</feature>
<comment type="caution">
    <text evidence="2">The sequence shown here is derived from an EMBL/GenBank/DDBJ whole genome shotgun (WGS) entry which is preliminary data.</text>
</comment>